<comment type="caution">
    <text evidence="2">The sequence shown here is derived from an EMBL/GenBank/DDBJ whole genome shotgun (WGS) entry which is preliminary data.</text>
</comment>
<dbReference type="InterPro" id="IPR036568">
    <property type="entry name" value="GGCT-like_sf"/>
</dbReference>
<keyword evidence="1" id="KW-0456">Lyase</keyword>
<dbReference type="PANTHER" id="PTHR12935:SF0">
    <property type="entry name" value="GAMMA-GLUTAMYLCYCLOTRANSFERASE"/>
    <property type="match status" value="1"/>
</dbReference>
<protein>
    <submittedName>
        <fullName evidence="2">Cation transport regulator ChaC</fullName>
    </submittedName>
</protein>
<organism evidence="2 3">
    <name type="scientific">Caldalkalibacillus horti</name>
    <dbReference type="NCBI Taxonomy" id="77523"/>
    <lineage>
        <taxon>Bacteria</taxon>
        <taxon>Bacillati</taxon>
        <taxon>Bacillota</taxon>
        <taxon>Bacilli</taxon>
        <taxon>Bacillales</taxon>
        <taxon>Bacillaceae</taxon>
        <taxon>Caldalkalibacillus</taxon>
    </lineage>
</organism>
<evidence type="ECO:0000313" key="3">
    <source>
        <dbReference type="Proteomes" id="UP001235840"/>
    </source>
</evidence>
<dbReference type="PANTHER" id="PTHR12935">
    <property type="entry name" value="GAMMA-GLUTAMYLCYCLOTRANSFERASE"/>
    <property type="match status" value="1"/>
</dbReference>
<reference evidence="2 3" key="1">
    <citation type="submission" date="2023-07" db="EMBL/GenBank/DDBJ databases">
        <title>Genomic Encyclopedia of Type Strains, Phase IV (KMG-IV): sequencing the most valuable type-strain genomes for metagenomic binning, comparative biology and taxonomic classification.</title>
        <authorList>
            <person name="Goeker M."/>
        </authorList>
    </citation>
    <scope>NUCLEOTIDE SEQUENCE [LARGE SCALE GENOMIC DNA]</scope>
    <source>
        <strain evidence="2 3">DSM 12751</strain>
    </source>
</reference>
<dbReference type="InterPro" id="IPR013024">
    <property type="entry name" value="GGCT-like"/>
</dbReference>
<dbReference type="SUPFAM" id="SSF110857">
    <property type="entry name" value="Gamma-glutamyl cyclotransferase-like"/>
    <property type="match status" value="1"/>
</dbReference>
<gene>
    <name evidence="2" type="ORF">J2S11_001088</name>
</gene>
<proteinExistence type="predicted"/>
<evidence type="ECO:0000313" key="2">
    <source>
        <dbReference type="EMBL" id="MDQ0165188.1"/>
    </source>
</evidence>
<keyword evidence="3" id="KW-1185">Reference proteome</keyword>
<name>A0ABT9VW13_9BACI</name>
<dbReference type="Gene3D" id="3.10.490.10">
    <property type="entry name" value="Gamma-glutamyl cyclotransferase-like"/>
    <property type="match status" value="1"/>
</dbReference>
<dbReference type="EMBL" id="JAUSTY010000004">
    <property type="protein sequence ID" value="MDQ0165188.1"/>
    <property type="molecule type" value="Genomic_DNA"/>
</dbReference>
<accession>A0ABT9VW13</accession>
<dbReference type="Pfam" id="PF13772">
    <property type="entry name" value="AIG2_2"/>
    <property type="match status" value="1"/>
</dbReference>
<dbReference type="InterPro" id="IPR017939">
    <property type="entry name" value="G-Glutamylcylcotransferase"/>
</dbReference>
<evidence type="ECO:0000256" key="1">
    <source>
        <dbReference type="ARBA" id="ARBA00023239"/>
    </source>
</evidence>
<sequence length="155" mass="17772">MEKIYYFAYGSCMDQVDFTRTIAEFEVLGSAILKNYRLAFTLYGESRYGGVADVVRSLGDEVQGVLYSFAQEELPHLDQREGVHLGKYERIEVDIHFQGKRVRAYTYQVVDKAQQEIAPSAYYAGLMINGMSKFATEEYKKSFTNRLQQGFGLKL</sequence>
<dbReference type="RefSeq" id="WP_307391938.1">
    <property type="nucleotide sequence ID" value="NZ_BAAADK010000045.1"/>
</dbReference>
<dbReference type="CDD" id="cd06661">
    <property type="entry name" value="GGCT_like"/>
    <property type="match status" value="1"/>
</dbReference>
<dbReference type="Proteomes" id="UP001235840">
    <property type="component" value="Unassembled WGS sequence"/>
</dbReference>